<dbReference type="Pfam" id="PF00593">
    <property type="entry name" value="TonB_dep_Rec_b-barrel"/>
    <property type="match status" value="1"/>
</dbReference>
<evidence type="ECO:0000256" key="2">
    <source>
        <dbReference type="ARBA" id="ARBA00009810"/>
    </source>
</evidence>
<dbReference type="RefSeq" id="WP_174987514.1">
    <property type="nucleotide sequence ID" value="NZ_CABPSK010000001.1"/>
</dbReference>
<dbReference type="InterPro" id="IPR037066">
    <property type="entry name" value="Plug_dom_sf"/>
</dbReference>
<comment type="similarity">
    <text evidence="2 14 15">Belongs to the TonB-dependent receptor family.</text>
</comment>
<evidence type="ECO:0000256" key="12">
    <source>
        <dbReference type="ARBA" id="ARBA00023170"/>
    </source>
</evidence>
<keyword evidence="7 16" id="KW-0732">Signal</keyword>
<dbReference type="GO" id="GO:0015891">
    <property type="term" value="P:siderophore transport"/>
    <property type="evidence" value="ECO:0007669"/>
    <property type="project" value="InterPro"/>
</dbReference>
<evidence type="ECO:0000256" key="14">
    <source>
        <dbReference type="PROSITE-ProRule" id="PRU01360"/>
    </source>
</evidence>
<evidence type="ECO:0000256" key="6">
    <source>
        <dbReference type="ARBA" id="ARBA00022692"/>
    </source>
</evidence>
<keyword evidence="12 18" id="KW-0675">Receptor</keyword>
<evidence type="ECO:0000256" key="7">
    <source>
        <dbReference type="ARBA" id="ARBA00022729"/>
    </source>
</evidence>
<evidence type="ECO:0000256" key="15">
    <source>
        <dbReference type="RuleBase" id="RU003357"/>
    </source>
</evidence>
<evidence type="ECO:0000259" key="17">
    <source>
        <dbReference type="SMART" id="SM00965"/>
    </source>
</evidence>
<keyword evidence="3 14" id="KW-0813">Transport</keyword>
<dbReference type="FunFam" id="2.170.130.10:FF:000001">
    <property type="entry name" value="Catecholate siderophore TonB-dependent receptor"/>
    <property type="match status" value="1"/>
</dbReference>
<feature type="domain" description="Secretin/TonB short N-terminal" evidence="17">
    <location>
        <begin position="73"/>
        <end position="124"/>
    </location>
</feature>
<name>A0A5E4RIL4_9BURK</name>
<dbReference type="PANTHER" id="PTHR32552:SF68">
    <property type="entry name" value="FERRICHROME OUTER MEMBRANE TRANSPORTER_PHAGE RECEPTOR"/>
    <property type="match status" value="1"/>
</dbReference>
<dbReference type="Gene3D" id="2.40.170.20">
    <property type="entry name" value="TonB-dependent receptor, beta-barrel domain"/>
    <property type="match status" value="1"/>
</dbReference>
<keyword evidence="6 14" id="KW-0812">Transmembrane</keyword>
<dbReference type="InterPro" id="IPR012910">
    <property type="entry name" value="Plug_dom"/>
</dbReference>
<dbReference type="Gene3D" id="2.170.130.10">
    <property type="entry name" value="TonB-dependent receptor, plug domain"/>
    <property type="match status" value="1"/>
</dbReference>
<dbReference type="CDD" id="cd01347">
    <property type="entry name" value="ligand_gated_channel"/>
    <property type="match status" value="1"/>
</dbReference>
<dbReference type="InterPro" id="IPR010105">
    <property type="entry name" value="TonB_sidphr_rcpt"/>
</dbReference>
<dbReference type="GeneID" id="300402244"/>
<keyword evidence="13 14" id="KW-0998">Cell outer membrane</keyword>
<evidence type="ECO:0000256" key="5">
    <source>
        <dbReference type="ARBA" id="ARBA00022496"/>
    </source>
</evidence>
<accession>A0A5E4RIL4</accession>
<evidence type="ECO:0000256" key="11">
    <source>
        <dbReference type="ARBA" id="ARBA00023136"/>
    </source>
</evidence>
<dbReference type="GO" id="GO:0009279">
    <property type="term" value="C:cell outer membrane"/>
    <property type="evidence" value="ECO:0007669"/>
    <property type="project" value="UniProtKB-SubCell"/>
</dbReference>
<organism evidence="18 19">
    <name type="scientific">Pandoraea pneumonica</name>
    <dbReference type="NCBI Taxonomy" id="2508299"/>
    <lineage>
        <taxon>Bacteria</taxon>
        <taxon>Pseudomonadati</taxon>
        <taxon>Pseudomonadota</taxon>
        <taxon>Betaproteobacteria</taxon>
        <taxon>Burkholderiales</taxon>
        <taxon>Burkholderiaceae</taxon>
        <taxon>Pandoraea</taxon>
    </lineage>
</organism>
<keyword evidence="19" id="KW-1185">Reference proteome</keyword>
<keyword evidence="9" id="KW-0406">Ion transport</keyword>
<keyword evidence="8" id="KW-0408">Iron</keyword>
<evidence type="ECO:0000313" key="19">
    <source>
        <dbReference type="Proteomes" id="UP000366945"/>
    </source>
</evidence>
<dbReference type="Pfam" id="PF07660">
    <property type="entry name" value="STN"/>
    <property type="match status" value="1"/>
</dbReference>
<dbReference type="InterPro" id="IPR011662">
    <property type="entry name" value="Secretin/TonB_short_N"/>
</dbReference>
<dbReference type="SMART" id="SM00965">
    <property type="entry name" value="STN"/>
    <property type="match status" value="1"/>
</dbReference>
<sequence length="815" mass="88278">MKAGNRGGTWMSAGVLRCASLGLRPAALTVTAAAALLTVGAPCAHAQQTRVTFDIASQSLDSALRAFSAQSKQQVLFDEDTVAGRTAPAVHGTLTPREALDRVLAGSGIQVIVSRSGAYTLKRSASDDTAAQLPTTNVTADASRDQPAIGYVANTSSAGAKTDLALIKTPQAISVVTRDQMDVQNVQSVAQALRYTSGINPEQRGTNTDSLEYLYARGFQVEEYLNGLRLPGAIAGYNVTSFDPYMLERIEFVHGPASVLYGQGSPGGVVNLQSKMPTDTPMHEIGVQTGSYGRAQLFADFSGPLDQDGKVLYRITGDAFRTGTQTNNVREKRFAIAPSLTWRPTQDTSLTVFASYQVDPEAGNYNFVPVVGTVKPGAIMLPRGLDIGDPDFDSFRKTQASIGYAFSHAFNDVWSFKQNYRFLHNTQTVKYVSYDSLSADQTTINRTPYMNSGTVNMHTLDNQLSAKFALGTVTQKVTVGLDYQHLQYDHDFLGSFDDTPSLSIANPVYGQSIPYPNFMFGTSGAQRLDQLGAYAQDLIEVGRWTFLAGVRQDWTDEEFVPYKAGSATTSQSNHAFTWRLGGVYKFDNGIAPYASYSTSFAPQIGTDFSGKSFVPTTGKQFEVGVKFQPRGYNSFVTVSGFHLTQDNVTTADPAHTNFSVQTGQVRSRGIELEAHASLTNNLQLIANYTYTNLVNTQSNSVQGKSPVGIPRNMASAWADYTVKAGNLSGLQFGGGVRYVGATYGDAANSFQVPSVTLVDLSVRYDLGRRFPGMRGWLVSLNASNLFDRRFVSSCSGDTCNWGQGRIVLAGLKYNW</sequence>
<evidence type="ECO:0000256" key="10">
    <source>
        <dbReference type="ARBA" id="ARBA00023077"/>
    </source>
</evidence>
<dbReference type="GO" id="GO:0015344">
    <property type="term" value="F:siderophore uptake transmembrane transporter activity"/>
    <property type="evidence" value="ECO:0007669"/>
    <property type="project" value="TreeGrafter"/>
</dbReference>
<reference evidence="18 19" key="1">
    <citation type="submission" date="2019-08" db="EMBL/GenBank/DDBJ databases">
        <authorList>
            <person name="Peeters C."/>
        </authorList>
    </citation>
    <scope>NUCLEOTIDE SEQUENCE [LARGE SCALE GENOMIC DNA]</scope>
    <source>
        <strain evidence="18 19">LMG 31114</strain>
    </source>
</reference>
<evidence type="ECO:0000256" key="9">
    <source>
        <dbReference type="ARBA" id="ARBA00023065"/>
    </source>
</evidence>
<dbReference type="InterPro" id="IPR036942">
    <property type="entry name" value="Beta-barrel_TonB_sf"/>
</dbReference>
<evidence type="ECO:0000256" key="16">
    <source>
        <dbReference type="SAM" id="SignalP"/>
    </source>
</evidence>
<comment type="subcellular location">
    <subcellularLocation>
        <location evidence="1 14">Cell outer membrane</location>
        <topology evidence="1 14">Multi-pass membrane protein</topology>
    </subcellularLocation>
</comment>
<dbReference type="SUPFAM" id="SSF56935">
    <property type="entry name" value="Porins"/>
    <property type="match status" value="1"/>
</dbReference>
<evidence type="ECO:0000256" key="4">
    <source>
        <dbReference type="ARBA" id="ARBA00022452"/>
    </source>
</evidence>
<evidence type="ECO:0000256" key="1">
    <source>
        <dbReference type="ARBA" id="ARBA00004571"/>
    </source>
</evidence>
<feature type="signal peptide" evidence="16">
    <location>
        <begin position="1"/>
        <end position="46"/>
    </location>
</feature>
<evidence type="ECO:0000313" key="18">
    <source>
        <dbReference type="EMBL" id="VVD62332.1"/>
    </source>
</evidence>
<feature type="chain" id="PRO_5022989412" evidence="16">
    <location>
        <begin position="47"/>
        <end position="815"/>
    </location>
</feature>
<keyword evidence="5" id="KW-0410">Iron transport</keyword>
<keyword evidence="11 14" id="KW-0472">Membrane</keyword>
<dbReference type="GO" id="GO:0038023">
    <property type="term" value="F:signaling receptor activity"/>
    <property type="evidence" value="ECO:0007669"/>
    <property type="project" value="InterPro"/>
</dbReference>
<dbReference type="PANTHER" id="PTHR32552">
    <property type="entry name" value="FERRICHROME IRON RECEPTOR-RELATED"/>
    <property type="match status" value="1"/>
</dbReference>
<dbReference type="InterPro" id="IPR039426">
    <property type="entry name" value="TonB-dep_rcpt-like"/>
</dbReference>
<evidence type="ECO:0000256" key="8">
    <source>
        <dbReference type="ARBA" id="ARBA00023004"/>
    </source>
</evidence>
<protein>
    <submittedName>
        <fullName evidence="18">Ferrichrome-iron receptor</fullName>
    </submittedName>
</protein>
<dbReference type="NCBIfam" id="TIGR01783">
    <property type="entry name" value="TonB-siderophor"/>
    <property type="match status" value="1"/>
</dbReference>
<dbReference type="EMBL" id="CABPSK010000001">
    <property type="protein sequence ID" value="VVD62332.1"/>
    <property type="molecule type" value="Genomic_DNA"/>
</dbReference>
<dbReference type="FunFam" id="2.40.170.20:FF:000005">
    <property type="entry name" value="TonB-dependent siderophore receptor"/>
    <property type="match status" value="1"/>
</dbReference>
<dbReference type="Proteomes" id="UP000366945">
    <property type="component" value="Unassembled WGS sequence"/>
</dbReference>
<keyword evidence="10 15" id="KW-0798">TonB box</keyword>
<dbReference type="Gene3D" id="3.55.50.30">
    <property type="match status" value="1"/>
</dbReference>
<dbReference type="InterPro" id="IPR000531">
    <property type="entry name" value="Beta-barrel_TonB"/>
</dbReference>
<dbReference type="AlphaFoldDB" id="A0A5E4RIL4"/>
<keyword evidence="4 14" id="KW-1134">Transmembrane beta strand</keyword>
<dbReference type="Pfam" id="PF07715">
    <property type="entry name" value="Plug"/>
    <property type="match status" value="1"/>
</dbReference>
<dbReference type="PROSITE" id="PS52016">
    <property type="entry name" value="TONB_DEPENDENT_REC_3"/>
    <property type="match status" value="1"/>
</dbReference>
<gene>
    <name evidence="18" type="primary">fhuA_1</name>
    <name evidence="18" type="ORF">PPN31114_00165</name>
</gene>
<proteinExistence type="inferred from homology"/>
<evidence type="ECO:0000256" key="3">
    <source>
        <dbReference type="ARBA" id="ARBA00022448"/>
    </source>
</evidence>
<evidence type="ECO:0000256" key="13">
    <source>
        <dbReference type="ARBA" id="ARBA00023237"/>
    </source>
</evidence>